<proteinExistence type="predicted"/>
<name>A0ABR1AU14_POLSC</name>
<comment type="caution">
    <text evidence="2">The sequence shown here is derived from an EMBL/GenBank/DDBJ whole genome shotgun (WGS) entry which is preliminary data.</text>
</comment>
<keyword evidence="3" id="KW-1185">Reference proteome</keyword>
<feature type="compositionally biased region" description="Basic residues" evidence="1">
    <location>
        <begin position="7"/>
        <end position="23"/>
    </location>
</feature>
<gene>
    <name evidence="2" type="ORF">RUM44_009906</name>
</gene>
<protein>
    <submittedName>
        <fullName evidence="2">Uncharacterized protein</fullName>
    </submittedName>
</protein>
<reference evidence="2 3" key="1">
    <citation type="submission" date="2023-09" db="EMBL/GenBank/DDBJ databases">
        <title>Genomes of two closely related lineages of the louse Polyplax serrata with different host specificities.</title>
        <authorList>
            <person name="Martinu J."/>
            <person name="Tarabai H."/>
            <person name="Stefka J."/>
            <person name="Hypsa V."/>
        </authorList>
    </citation>
    <scope>NUCLEOTIDE SEQUENCE [LARGE SCALE GENOMIC DNA]</scope>
    <source>
        <strain evidence="2">98ZLc_SE</strain>
    </source>
</reference>
<accession>A0ABR1AU14</accession>
<sequence length="126" mass="14482">MGEIRSSKVRKPMRKPARQHRPPRQFPQDFDYARGFQDNKGRHLCQVAVVGEALESLREYVNGSPEGFEDSDHDHSLAAARVKLTARDSRRRKISNETTEEIPPEEDEATLRELLVRYALTLDATH</sequence>
<feature type="region of interest" description="Disordered" evidence="1">
    <location>
        <begin position="1"/>
        <end position="32"/>
    </location>
</feature>
<evidence type="ECO:0000256" key="1">
    <source>
        <dbReference type="SAM" id="MobiDB-lite"/>
    </source>
</evidence>
<dbReference type="EMBL" id="JAWJWF010000045">
    <property type="protein sequence ID" value="KAK6627429.1"/>
    <property type="molecule type" value="Genomic_DNA"/>
</dbReference>
<evidence type="ECO:0000313" key="2">
    <source>
        <dbReference type="EMBL" id="KAK6627429.1"/>
    </source>
</evidence>
<organism evidence="2 3">
    <name type="scientific">Polyplax serrata</name>
    <name type="common">Common mouse louse</name>
    <dbReference type="NCBI Taxonomy" id="468196"/>
    <lineage>
        <taxon>Eukaryota</taxon>
        <taxon>Metazoa</taxon>
        <taxon>Ecdysozoa</taxon>
        <taxon>Arthropoda</taxon>
        <taxon>Hexapoda</taxon>
        <taxon>Insecta</taxon>
        <taxon>Pterygota</taxon>
        <taxon>Neoptera</taxon>
        <taxon>Paraneoptera</taxon>
        <taxon>Psocodea</taxon>
        <taxon>Troctomorpha</taxon>
        <taxon>Phthiraptera</taxon>
        <taxon>Anoplura</taxon>
        <taxon>Polyplacidae</taxon>
        <taxon>Polyplax</taxon>
    </lineage>
</organism>
<evidence type="ECO:0000313" key="3">
    <source>
        <dbReference type="Proteomes" id="UP001359485"/>
    </source>
</evidence>
<dbReference type="Proteomes" id="UP001359485">
    <property type="component" value="Unassembled WGS sequence"/>
</dbReference>